<proteinExistence type="predicted"/>
<dbReference type="AlphaFoldDB" id="A0A6C0LUZ4"/>
<accession>A0A6C0LUZ4</accession>
<dbReference type="SMART" id="SM00184">
    <property type="entry name" value="RING"/>
    <property type="match status" value="1"/>
</dbReference>
<evidence type="ECO:0000313" key="2">
    <source>
        <dbReference type="EMBL" id="QHU33835.1"/>
    </source>
</evidence>
<sequence>MSDMSTYEYNLLNDPIGVFGISDIPTIFQISLESKECPICFELIDGSKGSVTTSCGHCFCCECFAQSIDRGNGNCAICRHKLTQPRNTNLDINTITDNTLTTIIHSQMEDIAYETNIIVRKGVMGQQIGPCTYEDDKLSSIISHELIRSNMIWETVEYAIYLALHNSGHN</sequence>
<protein>
    <recommendedName>
        <fullName evidence="1">RING-type domain-containing protein</fullName>
    </recommendedName>
</protein>
<feature type="domain" description="RING-type" evidence="1">
    <location>
        <begin position="37"/>
        <end position="79"/>
    </location>
</feature>
<reference evidence="2" key="1">
    <citation type="journal article" date="2020" name="Nature">
        <title>Giant virus diversity and host interactions through global metagenomics.</title>
        <authorList>
            <person name="Schulz F."/>
            <person name="Roux S."/>
            <person name="Paez-Espino D."/>
            <person name="Jungbluth S."/>
            <person name="Walsh D.A."/>
            <person name="Denef V.J."/>
            <person name="McMahon K.D."/>
            <person name="Konstantinidis K.T."/>
            <person name="Eloe-Fadrosh E.A."/>
            <person name="Kyrpides N.C."/>
            <person name="Woyke T."/>
        </authorList>
    </citation>
    <scope>NUCLEOTIDE SEQUENCE</scope>
    <source>
        <strain evidence="2">GVMAG-S-1016704-142</strain>
    </source>
</reference>
<dbReference type="InterPro" id="IPR001841">
    <property type="entry name" value="Znf_RING"/>
</dbReference>
<organism evidence="2">
    <name type="scientific">viral metagenome</name>
    <dbReference type="NCBI Taxonomy" id="1070528"/>
    <lineage>
        <taxon>unclassified sequences</taxon>
        <taxon>metagenomes</taxon>
        <taxon>organismal metagenomes</taxon>
    </lineage>
</organism>
<evidence type="ECO:0000259" key="1">
    <source>
        <dbReference type="PROSITE" id="PS50089"/>
    </source>
</evidence>
<dbReference type="Pfam" id="PF13923">
    <property type="entry name" value="zf-C3HC4_2"/>
    <property type="match status" value="1"/>
</dbReference>
<dbReference type="Gene3D" id="3.30.40.10">
    <property type="entry name" value="Zinc/RING finger domain, C3HC4 (zinc finger)"/>
    <property type="match status" value="1"/>
</dbReference>
<name>A0A6C0LUZ4_9ZZZZ</name>
<dbReference type="PROSITE" id="PS50089">
    <property type="entry name" value="ZF_RING_2"/>
    <property type="match status" value="1"/>
</dbReference>
<dbReference type="SUPFAM" id="SSF57850">
    <property type="entry name" value="RING/U-box"/>
    <property type="match status" value="1"/>
</dbReference>
<dbReference type="EMBL" id="MN740564">
    <property type="protein sequence ID" value="QHU33835.1"/>
    <property type="molecule type" value="Genomic_DNA"/>
</dbReference>
<dbReference type="InterPro" id="IPR013083">
    <property type="entry name" value="Znf_RING/FYVE/PHD"/>
</dbReference>